<protein>
    <recommendedName>
        <fullName evidence="2">Sporulation stage II protein D amidase enhancer LytB N-terminal domain-containing protein</fullName>
    </recommendedName>
</protein>
<accession>Q24MP5</accession>
<dbReference type="EMBL" id="AP008230">
    <property type="protein sequence ID" value="BAE86697.1"/>
    <property type="molecule type" value="Genomic_DNA"/>
</dbReference>
<dbReference type="PANTHER" id="PTHR30032">
    <property type="entry name" value="N-ACETYLMURAMOYL-L-ALANINE AMIDASE-RELATED"/>
    <property type="match status" value="1"/>
</dbReference>
<dbReference type="Pfam" id="PF08486">
    <property type="entry name" value="SpoIID"/>
    <property type="match status" value="1"/>
</dbReference>
<evidence type="ECO:0000313" key="4">
    <source>
        <dbReference type="Proteomes" id="UP000001946"/>
    </source>
</evidence>
<organism evidence="3 4">
    <name type="scientific">Desulfitobacterium hafniense (strain Y51)</name>
    <dbReference type="NCBI Taxonomy" id="138119"/>
    <lineage>
        <taxon>Bacteria</taxon>
        <taxon>Bacillati</taxon>
        <taxon>Bacillota</taxon>
        <taxon>Clostridia</taxon>
        <taxon>Eubacteriales</taxon>
        <taxon>Desulfitobacteriaceae</taxon>
        <taxon>Desulfitobacterium</taxon>
    </lineage>
</organism>
<keyword evidence="1" id="KW-0472">Membrane</keyword>
<dbReference type="InterPro" id="IPR013693">
    <property type="entry name" value="SpoIID/LytB_N"/>
</dbReference>
<keyword evidence="1" id="KW-0812">Transmembrane</keyword>
<feature type="domain" description="Sporulation stage II protein D amidase enhancer LytB N-terminal" evidence="2">
    <location>
        <begin position="79"/>
        <end position="177"/>
    </location>
</feature>
<sequence>MVPRFAEQSKHIVPPLCIVLSMGLAYERRRDFVRKEWLRILVLLVIIIVLFPWTVLRWYNQSEVRTEDIAIRVLMPDGQVKSLDLEDYLVGVVAAEMPAEFEEEALKAQAIAARTYAAQRISQRSGNEAGYDVDTTVNSQVWISEAKMKEKWNLLSYWRYHSKIEKAVTSTKDQVLVAGGQYIDAFFHSSTGRKPTERAEDVWSSSRPYLQNVAAGEEKPTRYVKTYTFTPSDLYQKVGHSSTAKAFTESDFVVLSETAAGRAKVVRVLGKNYTGAQIRTLLGLASTDMEITITPQQIKITTYGNGHAVGMSQYGANDLAKAGKTCEEILQHYYPGTQLLNLTKA</sequence>
<evidence type="ECO:0000313" key="3">
    <source>
        <dbReference type="EMBL" id="BAE86697.1"/>
    </source>
</evidence>
<gene>
    <name evidence="3" type="ordered locus">DSY4908</name>
</gene>
<proteinExistence type="predicted"/>
<dbReference type="PANTHER" id="PTHR30032:SF4">
    <property type="entry name" value="AMIDASE ENHANCER"/>
    <property type="match status" value="1"/>
</dbReference>
<dbReference type="HOGENOM" id="CLU_021203_1_0_9"/>
<feature type="transmembrane region" description="Helical" evidence="1">
    <location>
        <begin position="40"/>
        <end position="59"/>
    </location>
</feature>
<dbReference type="NCBIfam" id="TIGR02669">
    <property type="entry name" value="SpoIID_LytB"/>
    <property type="match status" value="1"/>
</dbReference>
<evidence type="ECO:0000259" key="2">
    <source>
        <dbReference type="Pfam" id="PF08486"/>
    </source>
</evidence>
<dbReference type="InterPro" id="IPR014225">
    <property type="entry name" value="Spore_II_D_firmicutes"/>
</dbReference>
<dbReference type="eggNOG" id="COG2385">
    <property type="taxonomic scope" value="Bacteria"/>
</dbReference>
<dbReference type="STRING" id="138119.DSY4908"/>
<dbReference type="InterPro" id="IPR013486">
    <property type="entry name" value="SpoIID/LytB"/>
</dbReference>
<dbReference type="AlphaFoldDB" id="Q24MP5"/>
<dbReference type="GO" id="GO:0030435">
    <property type="term" value="P:sporulation resulting in formation of a cellular spore"/>
    <property type="evidence" value="ECO:0007669"/>
    <property type="project" value="InterPro"/>
</dbReference>
<evidence type="ECO:0000256" key="1">
    <source>
        <dbReference type="SAM" id="Phobius"/>
    </source>
</evidence>
<reference evidence="3 4" key="1">
    <citation type="journal article" date="2006" name="J. Bacteriol.">
        <title>Complete genome sequence of the dehalorespiring bacterium Desulfitobacterium hafniense Y51 and comparison with Dehalococcoides ethenogenes 195.</title>
        <authorList>
            <person name="Nonaka H."/>
            <person name="Keresztes G."/>
            <person name="Shinoda Y."/>
            <person name="Ikenaga Y."/>
            <person name="Abe M."/>
            <person name="Naito K."/>
            <person name="Inatomi K."/>
            <person name="Furukawa K."/>
            <person name="Inui M."/>
            <person name="Yukawa H."/>
        </authorList>
    </citation>
    <scope>NUCLEOTIDE SEQUENCE [LARGE SCALE GENOMIC DNA]</scope>
    <source>
        <strain evidence="3 4">Y51</strain>
    </source>
</reference>
<keyword evidence="4" id="KW-1185">Reference proteome</keyword>
<dbReference type="GO" id="GO:0030288">
    <property type="term" value="C:outer membrane-bounded periplasmic space"/>
    <property type="evidence" value="ECO:0007669"/>
    <property type="project" value="TreeGrafter"/>
</dbReference>
<dbReference type="InterPro" id="IPR051922">
    <property type="entry name" value="Bact_Sporulation_Assoc"/>
</dbReference>
<dbReference type="KEGG" id="dsy:DSY4908"/>
<dbReference type="Proteomes" id="UP000001946">
    <property type="component" value="Chromosome"/>
</dbReference>
<name>Q24MP5_DESHY</name>
<keyword evidence="1" id="KW-1133">Transmembrane helix</keyword>
<dbReference type="NCBIfam" id="TIGR02870">
    <property type="entry name" value="spore_II_D"/>
    <property type="match status" value="1"/>
</dbReference>